<dbReference type="PROSITE" id="PS51133">
    <property type="entry name" value="ZF_TFIIS_2"/>
    <property type="match status" value="1"/>
</dbReference>
<evidence type="ECO:0000256" key="2">
    <source>
        <dbReference type="ARBA" id="ARBA00022478"/>
    </source>
</evidence>
<dbReference type="SUPFAM" id="SSF57783">
    <property type="entry name" value="Zinc beta-ribbon"/>
    <property type="match status" value="1"/>
</dbReference>
<comment type="similarity">
    <text evidence="8">Belongs to the archaeal rpoM/eukaryotic RPA12/RPB9/RPC11 RNA polymerase family.</text>
</comment>
<evidence type="ECO:0000256" key="6">
    <source>
        <dbReference type="ARBA" id="ARBA00023242"/>
    </source>
</evidence>
<feature type="binding site" evidence="9">
    <location>
        <position position="41"/>
    </location>
    <ligand>
        <name>Zn(2+)</name>
        <dbReference type="ChEBI" id="CHEBI:29105"/>
        <label>1</label>
    </ligand>
</feature>
<accession>A0A0X3NST3</accession>
<dbReference type="AlphaFoldDB" id="A0A0X3NST3"/>
<keyword evidence="4 10" id="KW-0863">Zinc-finger</keyword>
<feature type="binding site" evidence="9">
    <location>
        <position position="44"/>
    </location>
    <ligand>
        <name>Zn(2+)</name>
        <dbReference type="ChEBI" id="CHEBI:29105"/>
        <label>1</label>
    </ligand>
</feature>
<evidence type="ECO:0000256" key="10">
    <source>
        <dbReference type="PIRSR" id="PIRSR005586-2"/>
    </source>
</evidence>
<evidence type="ECO:0000259" key="11">
    <source>
        <dbReference type="PROSITE" id="PS51133"/>
    </source>
</evidence>
<feature type="binding site" evidence="9">
    <location>
        <position position="25"/>
    </location>
    <ligand>
        <name>Zn(2+)</name>
        <dbReference type="ChEBI" id="CHEBI:29105"/>
        <label>1</label>
    </ligand>
</feature>
<dbReference type="Gene3D" id="2.20.25.10">
    <property type="match status" value="1"/>
</dbReference>
<dbReference type="PANTHER" id="PTHR11239">
    <property type="entry name" value="DNA-DIRECTED RNA POLYMERASE"/>
    <property type="match status" value="1"/>
</dbReference>
<feature type="binding site" evidence="9">
    <location>
        <position position="147"/>
    </location>
    <ligand>
        <name>Zn(2+)</name>
        <dbReference type="ChEBI" id="CHEBI:29105"/>
        <label>2</label>
    </ligand>
</feature>
<keyword evidence="5 9" id="KW-0862">Zinc</keyword>
<dbReference type="GO" id="GO:0005736">
    <property type="term" value="C:RNA polymerase I complex"/>
    <property type="evidence" value="ECO:0007669"/>
    <property type="project" value="TreeGrafter"/>
</dbReference>
<feature type="zinc finger region" description="C4-type" evidence="10">
    <location>
        <begin position="22"/>
        <end position="44"/>
    </location>
</feature>
<comment type="subcellular location">
    <subcellularLocation>
        <location evidence="1">Nucleus</location>
        <location evidence="1">Nucleolus</location>
    </subcellularLocation>
</comment>
<dbReference type="PROSITE" id="PS00466">
    <property type="entry name" value="ZF_TFIIS_1"/>
    <property type="match status" value="1"/>
</dbReference>
<dbReference type="Pfam" id="PF01096">
    <property type="entry name" value="Zn_ribbon_TFIIS"/>
    <property type="match status" value="1"/>
</dbReference>
<dbReference type="GO" id="GO:0003676">
    <property type="term" value="F:nucleic acid binding"/>
    <property type="evidence" value="ECO:0007669"/>
    <property type="project" value="InterPro"/>
</dbReference>
<dbReference type="PANTHER" id="PTHR11239:SF14">
    <property type="entry name" value="DNA-DIRECTED RNA POLYMERASE I SUBUNIT RPA12"/>
    <property type="match status" value="1"/>
</dbReference>
<keyword evidence="6 8" id="KW-0539">Nucleus</keyword>
<dbReference type="InterPro" id="IPR034004">
    <property type="entry name" value="Zn_ribbon_RPA12_C"/>
</dbReference>
<evidence type="ECO:0000256" key="7">
    <source>
        <dbReference type="ARBA" id="ARBA00044497"/>
    </source>
</evidence>
<dbReference type="GO" id="GO:0008270">
    <property type="term" value="F:zinc ion binding"/>
    <property type="evidence" value="ECO:0007669"/>
    <property type="project" value="UniProtKB-KW"/>
</dbReference>
<protein>
    <recommendedName>
        <fullName evidence="8">DNA-directed RNA polymerase subunit</fullName>
    </recommendedName>
</protein>
<evidence type="ECO:0000256" key="3">
    <source>
        <dbReference type="ARBA" id="ARBA00022723"/>
    </source>
</evidence>
<evidence type="ECO:0000256" key="9">
    <source>
        <dbReference type="PIRSR" id="PIRSR005586-1"/>
    </source>
</evidence>
<dbReference type="EMBL" id="GEEE01022688">
    <property type="protein sequence ID" value="JAP40537.1"/>
    <property type="molecule type" value="Transcribed_RNA"/>
</dbReference>
<dbReference type="GO" id="GO:0006363">
    <property type="term" value="P:termination of RNA polymerase I transcription"/>
    <property type="evidence" value="ECO:0007669"/>
    <property type="project" value="TreeGrafter"/>
</dbReference>
<keyword evidence="8" id="KW-0804">Transcription</keyword>
<reference evidence="12" key="1">
    <citation type="submission" date="2016-01" db="EMBL/GenBank/DDBJ databases">
        <title>Reference transcriptome for the parasite Schistocephalus solidus: insights into the molecular evolution of parasitism.</title>
        <authorList>
            <person name="Hebert F.O."/>
            <person name="Grambauer S."/>
            <person name="Barber I."/>
            <person name="Landry C.R."/>
            <person name="Aubin-Horth N."/>
        </authorList>
    </citation>
    <scope>NUCLEOTIDE SEQUENCE</scope>
</reference>
<dbReference type="InterPro" id="IPR001222">
    <property type="entry name" value="Znf_TFIIS"/>
</dbReference>
<sequence length="158" mass="17993">MCRVMSDRVPPAGLERSHRYFCYVCGTLLPHRLVANDSFVCRKCSTPTYLSWFVGMKVSFDDESGPESDMSRLQSWPFFPKMLERALTILRSEEALKLSTETEGTVTTSRDGPSVKKDCPYCGNDRMTYTTMQTRSADEGQTVIYTCTQCHKKEVENT</sequence>
<keyword evidence="2 8" id="KW-0240">DNA-directed RNA polymerase</keyword>
<organism evidence="12">
    <name type="scientific">Schistocephalus solidus</name>
    <name type="common">Tapeworm</name>
    <dbReference type="NCBI Taxonomy" id="70667"/>
    <lineage>
        <taxon>Eukaryota</taxon>
        <taxon>Metazoa</taxon>
        <taxon>Spiralia</taxon>
        <taxon>Lophotrochozoa</taxon>
        <taxon>Platyhelminthes</taxon>
        <taxon>Cestoda</taxon>
        <taxon>Eucestoda</taxon>
        <taxon>Diphyllobothriidea</taxon>
        <taxon>Diphyllobothriidae</taxon>
        <taxon>Schistocephalus</taxon>
    </lineage>
</organism>
<evidence type="ECO:0000256" key="1">
    <source>
        <dbReference type="ARBA" id="ARBA00004604"/>
    </source>
</evidence>
<feature type="binding site" evidence="9">
    <location>
        <position position="150"/>
    </location>
    <ligand>
        <name>Zn(2+)</name>
        <dbReference type="ChEBI" id="CHEBI:29105"/>
        <label>2</label>
    </ligand>
</feature>
<dbReference type="CDD" id="cd10507">
    <property type="entry name" value="Zn-ribbon_RPA12"/>
    <property type="match status" value="1"/>
</dbReference>
<evidence type="ECO:0000256" key="4">
    <source>
        <dbReference type="ARBA" id="ARBA00022771"/>
    </source>
</evidence>
<comment type="function">
    <text evidence="8">DNA-dependent RNA polymerase catalyzes the transcription of DNA into RNA using the four ribonucleoside triphosphates as substrates.</text>
</comment>
<feature type="binding site" evidence="9">
    <location>
        <position position="119"/>
    </location>
    <ligand>
        <name>Zn(2+)</name>
        <dbReference type="ChEBI" id="CHEBI:29105"/>
        <label>2</label>
    </ligand>
</feature>
<evidence type="ECO:0000313" key="12">
    <source>
        <dbReference type="EMBL" id="JAP40537.1"/>
    </source>
</evidence>
<feature type="domain" description="TFIIS-type" evidence="11">
    <location>
        <begin position="115"/>
        <end position="155"/>
    </location>
</feature>
<name>A0A0X3NST3_SCHSO</name>
<proteinExistence type="inferred from homology"/>
<dbReference type="SMART" id="SM00440">
    <property type="entry name" value="ZnF_C2C2"/>
    <property type="match status" value="1"/>
</dbReference>
<feature type="binding site" evidence="9">
    <location>
        <position position="22"/>
    </location>
    <ligand>
        <name>Zn(2+)</name>
        <dbReference type="ChEBI" id="CHEBI:29105"/>
        <label>1</label>
    </ligand>
</feature>
<evidence type="ECO:0000256" key="8">
    <source>
        <dbReference type="PIRNR" id="PIRNR005586"/>
    </source>
</evidence>
<evidence type="ECO:0000256" key="5">
    <source>
        <dbReference type="ARBA" id="ARBA00022833"/>
    </source>
</evidence>
<dbReference type="InterPro" id="IPR012164">
    <property type="entry name" value="Rpa12/Rpb9/Rpc10/TFS"/>
</dbReference>
<dbReference type="PIRSF" id="PIRSF005586">
    <property type="entry name" value="RNApol_RpoM"/>
    <property type="match status" value="1"/>
</dbReference>
<comment type="function">
    <text evidence="7">Core component of RNA polymerase I (Pol I), a DNA-dependent RNA polymerase which synthesizes ribosomal RNA precursors using the four ribonucleoside triphosphates as substrates. Can mediate Pol I proofreading of the nascent RNA transcript. Anchors into the Pol I active site to monitor transcription fidelity and cleave mis-incorporated 5'-ribonucleotides.</text>
</comment>
<keyword evidence="3 9" id="KW-0479">Metal-binding</keyword>
<feature type="binding site" evidence="9">
    <location>
        <position position="122"/>
    </location>
    <ligand>
        <name>Zn(2+)</name>
        <dbReference type="ChEBI" id="CHEBI:29105"/>
        <label>2</label>
    </ligand>
</feature>
<gene>
    <name evidence="12" type="primary">RPA12</name>
    <name evidence="12" type="ORF">TR115867</name>
</gene>
<dbReference type="GO" id="GO:0003899">
    <property type="term" value="F:DNA-directed RNA polymerase activity"/>
    <property type="evidence" value="ECO:0007669"/>
    <property type="project" value="InterPro"/>
</dbReference>